<dbReference type="AlphaFoldDB" id="U6MDF5"/>
<reference evidence="2" key="2">
    <citation type="submission" date="2013-10" db="EMBL/GenBank/DDBJ databases">
        <authorList>
            <person name="Aslett M."/>
        </authorList>
    </citation>
    <scope>NUCLEOTIDE SEQUENCE [LARGE SCALE GENOMIC DNA]</scope>
    <source>
        <strain evidence="2">Houghton</strain>
    </source>
</reference>
<evidence type="ECO:0000313" key="2">
    <source>
        <dbReference type="EMBL" id="CDJ62021.1"/>
    </source>
</evidence>
<accession>U6MDF5</accession>
<dbReference type="Proteomes" id="UP000030754">
    <property type="component" value="Unassembled WGS sequence"/>
</dbReference>
<reference evidence="2" key="1">
    <citation type="submission" date="2013-10" db="EMBL/GenBank/DDBJ databases">
        <title>Genomic analysis of the causative agents of coccidiosis in chickens.</title>
        <authorList>
            <person name="Reid A.J."/>
            <person name="Blake D."/>
            <person name="Billington K."/>
            <person name="Browne H."/>
            <person name="Dunn M."/>
            <person name="Hung S."/>
            <person name="Kawahara F."/>
            <person name="Miranda-Saavedra D."/>
            <person name="Mourier T."/>
            <person name="Nagra H."/>
            <person name="Otto T.D."/>
            <person name="Rawlings N."/>
            <person name="Sanchez A."/>
            <person name="Sanders M."/>
            <person name="Subramaniam C."/>
            <person name="Tay Y."/>
            <person name="Dear P."/>
            <person name="Doerig C."/>
            <person name="Gruber A."/>
            <person name="Parkinson J."/>
            <person name="Shirley M."/>
            <person name="Wan K.L."/>
            <person name="Berriman M."/>
            <person name="Tomley F."/>
            <person name="Pain A."/>
        </authorList>
    </citation>
    <scope>NUCLEOTIDE SEQUENCE [LARGE SCALE GENOMIC DNA]</scope>
    <source>
        <strain evidence="2">Houghton</strain>
    </source>
</reference>
<gene>
    <name evidence="2" type="ORF">ENH_00001400</name>
</gene>
<organism evidence="2 3">
    <name type="scientific">Eimeria necatrix</name>
    <dbReference type="NCBI Taxonomy" id="51315"/>
    <lineage>
        <taxon>Eukaryota</taxon>
        <taxon>Sar</taxon>
        <taxon>Alveolata</taxon>
        <taxon>Apicomplexa</taxon>
        <taxon>Conoidasida</taxon>
        <taxon>Coccidia</taxon>
        <taxon>Eucoccidiorida</taxon>
        <taxon>Eimeriorina</taxon>
        <taxon>Eimeriidae</taxon>
        <taxon>Eimeria</taxon>
    </lineage>
</organism>
<dbReference type="RefSeq" id="XP_013439383.1">
    <property type="nucleotide sequence ID" value="XM_013583929.1"/>
</dbReference>
<name>U6MDF5_9EIME</name>
<feature type="region of interest" description="Disordered" evidence="1">
    <location>
        <begin position="1"/>
        <end position="20"/>
    </location>
</feature>
<keyword evidence="3" id="KW-1185">Reference proteome</keyword>
<evidence type="ECO:0000313" key="3">
    <source>
        <dbReference type="Proteomes" id="UP000030754"/>
    </source>
</evidence>
<sequence>MSKDWHQLERSSNTNARNNKAREVRHYLCNLWPQALNQTVLDAGDSAFVASTYQRKRLYYLLEQQKTRREARDALKDLERLHGKFRVAIKQGRSFSVSEKLRP</sequence>
<evidence type="ECO:0000256" key="1">
    <source>
        <dbReference type="SAM" id="MobiDB-lite"/>
    </source>
</evidence>
<proteinExistence type="predicted"/>
<dbReference type="VEuPathDB" id="ToxoDB:ENH_00001400"/>
<dbReference type="OrthoDB" id="10350588at2759"/>
<protein>
    <submittedName>
        <fullName evidence="2">Uncharacterized protein</fullName>
    </submittedName>
</protein>
<dbReference type="GeneID" id="25470338"/>
<dbReference type="EMBL" id="HG722322">
    <property type="protein sequence ID" value="CDJ62021.1"/>
    <property type="molecule type" value="Genomic_DNA"/>
</dbReference>